<dbReference type="OrthoDB" id="256194at2"/>
<sequence>MAKRAKSRTEGKAYEVKNWNEYNEALVRRGDVTLWLEEDVLIGWEHENLETKVGQPYIYSDAAIRCLLSLREVFGLTYRQTEGFGRSLVKLMDAQVKIPDYTSLQKRAAKMEISLSVKPTKGPRDIVVDSTGLKVYGEGEWKARKHGVSKRRTWRKLHVGIDPETGEILAELLTENDQHDGDQVDGLLAQVEEPIVNFYGDGAYDQPKVYDRLEWEATEPVIPPQKNAVIKQHGNSSEPRLHVMKRLGRSSGRVAGLGRCRPVNTRGAWSRRPCIA</sequence>
<proteinExistence type="predicted"/>
<dbReference type="Proteomes" id="UP000319852">
    <property type="component" value="Chromosome"/>
</dbReference>
<name>A0A517MXQ1_9BACT</name>
<accession>A0A517MXQ1</accession>
<evidence type="ECO:0000259" key="1">
    <source>
        <dbReference type="Pfam" id="PF13737"/>
    </source>
</evidence>
<dbReference type="PANTHER" id="PTHR34631:SF3">
    <property type="entry name" value="ISSOD12 TRANSPOSASE TNPA_ISSOD12"/>
    <property type="match status" value="1"/>
</dbReference>
<evidence type="ECO:0000313" key="2">
    <source>
        <dbReference type="EMBL" id="QDS99597.1"/>
    </source>
</evidence>
<dbReference type="RefSeq" id="WP_145060790.1">
    <property type="nucleotide sequence ID" value="NZ_CP036263.1"/>
</dbReference>
<dbReference type="Pfam" id="PF13737">
    <property type="entry name" value="DDE_Tnp_1_5"/>
    <property type="match status" value="1"/>
</dbReference>
<dbReference type="InterPro" id="IPR053172">
    <property type="entry name" value="Tn903_transposase"/>
</dbReference>
<dbReference type="InterPro" id="IPR025668">
    <property type="entry name" value="Tnp_DDE_dom"/>
</dbReference>
<dbReference type="PANTHER" id="PTHR34631">
    <property type="match status" value="1"/>
</dbReference>
<feature type="domain" description="Transposase DDE" evidence="1">
    <location>
        <begin position="27"/>
        <end position="138"/>
    </location>
</feature>
<evidence type="ECO:0000313" key="3">
    <source>
        <dbReference type="Proteomes" id="UP000319852"/>
    </source>
</evidence>
<dbReference type="NCBIfam" id="NF033579">
    <property type="entry name" value="transpos_IS5_2"/>
    <property type="match status" value="1"/>
</dbReference>
<dbReference type="InterPro" id="IPR053520">
    <property type="entry name" value="Transposase_Tn903"/>
</dbReference>
<dbReference type="EMBL" id="CP036263">
    <property type="protein sequence ID" value="QDS99597.1"/>
    <property type="molecule type" value="Genomic_DNA"/>
</dbReference>
<protein>
    <submittedName>
        <fullName evidence="2">Transposase DDE domain protein</fullName>
    </submittedName>
</protein>
<keyword evidence="3" id="KW-1185">Reference proteome</keyword>
<dbReference type="AlphaFoldDB" id="A0A517MXQ1"/>
<gene>
    <name evidence="2" type="ORF">HG15A2_29230</name>
</gene>
<reference evidence="2 3" key="1">
    <citation type="submission" date="2019-02" db="EMBL/GenBank/DDBJ databases">
        <title>Deep-cultivation of Planctomycetes and their phenomic and genomic characterization uncovers novel biology.</title>
        <authorList>
            <person name="Wiegand S."/>
            <person name="Jogler M."/>
            <person name="Boedeker C."/>
            <person name="Pinto D."/>
            <person name="Vollmers J."/>
            <person name="Rivas-Marin E."/>
            <person name="Kohn T."/>
            <person name="Peeters S.H."/>
            <person name="Heuer A."/>
            <person name="Rast P."/>
            <person name="Oberbeckmann S."/>
            <person name="Bunk B."/>
            <person name="Jeske O."/>
            <person name="Meyerdierks A."/>
            <person name="Storesund J.E."/>
            <person name="Kallscheuer N."/>
            <person name="Luecker S."/>
            <person name="Lage O.M."/>
            <person name="Pohl T."/>
            <person name="Merkel B.J."/>
            <person name="Hornburger P."/>
            <person name="Mueller R.-W."/>
            <person name="Bruemmer F."/>
            <person name="Labrenz M."/>
            <person name="Spormann A.M."/>
            <person name="Op den Camp H."/>
            <person name="Overmann J."/>
            <person name="Amann R."/>
            <person name="Jetten M.S.M."/>
            <person name="Mascher T."/>
            <person name="Medema M.H."/>
            <person name="Devos D.P."/>
            <person name="Kaster A.-K."/>
            <person name="Ovreas L."/>
            <person name="Rohde M."/>
            <person name="Galperin M.Y."/>
            <person name="Jogler C."/>
        </authorList>
    </citation>
    <scope>NUCLEOTIDE SEQUENCE [LARGE SCALE GENOMIC DNA]</scope>
    <source>
        <strain evidence="2 3">HG15A2</strain>
    </source>
</reference>
<dbReference type="KEGG" id="amob:HG15A2_29230"/>
<organism evidence="2 3">
    <name type="scientific">Adhaeretor mobilis</name>
    <dbReference type="NCBI Taxonomy" id="1930276"/>
    <lineage>
        <taxon>Bacteria</taxon>
        <taxon>Pseudomonadati</taxon>
        <taxon>Planctomycetota</taxon>
        <taxon>Planctomycetia</taxon>
        <taxon>Pirellulales</taxon>
        <taxon>Lacipirellulaceae</taxon>
        <taxon>Adhaeretor</taxon>
    </lineage>
</organism>